<keyword evidence="4" id="KW-1185">Reference proteome</keyword>
<name>A0AAU9WFZ3_9CNID</name>
<proteinExistence type="predicted"/>
<feature type="transmembrane region" description="Helical" evidence="2">
    <location>
        <begin position="44"/>
        <end position="69"/>
    </location>
</feature>
<dbReference type="EMBL" id="CALNXJ010000013">
    <property type="protein sequence ID" value="CAH3112581.1"/>
    <property type="molecule type" value="Genomic_DNA"/>
</dbReference>
<reference evidence="3 4" key="1">
    <citation type="submission" date="2022-05" db="EMBL/GenBank/DDBJ databases">
        <authorList>
            <consortium name="Genoscope - CEA"/>
            <person name="William W."/>
        </authorList>
    </citation>
    <scope>NUCLEOTIDE SEQUENCE [LARGE SCALE GENOMIC DNA]</scope>
</reference>
<keyword evidence="2" id="KW-0472">Membrane</keyword>
<evidence type="ECO:0000256" key="2">
    <source>
        <dbReference type="SAM" id="Phobius"/>
    </source>
</evidence>
<comment type="caution">
    <text evidence="3">The sequence shown here is derived from an EMBL/GenBank/DDBJ whole genome shotgun (WGS) entry which is preliminary data.</text>
</comment>
<organism evidence="3 4">
    <name type="scientific">Pocillopora meandrina</name>
    <dbReference type="NCBI Taxonomy" id="46732"/>
    <lineage>
        <taxon>Eukaryota</taxon>
        <taxon>Metazoa</taxon>
        <taxon>Cnidaria</taxon>
        <taxon>Anthozoa</taxon>
        <taxon>Hexacorallia</taxon>
        <taxon>Scleractinia</taxon>
        <taxon>Astrocoeniina</taxon>
        <taxon>Pocilloporidae</taxon>
        <taxon>Pocillopora</taxon>
    </lineage>
</organism>
<dbReference type="PANTHER" id="PTHR33361">
    <property type="entry name" value="GLR0591 PROTEIN"/>
    <property type="match status" value="1"/>
</dbReference>
<gene>
    <name evidence="3" type="ORF">PMEA_00004563</name>
</gene>
<keyword evidence="2" id="KW-0812">Transmembrane</keyword>
<evidence type="ECO:0000256" key="1">
    <source>
        <dbReference type="SAM" id="MobiDB-lite"/>
    </source>
</evidence>
<keyword evidence="2" id="KW-1133">Transmembrane helix</keyword>
<dbReference type="Proteomes" id="UP001159428">
    <property type="component" value="Unassembled WGS sequence"/>
</dbReference>
<sequence>MTSNRSKSTSSSENGMPGSLVSTVAFLPHKTGKEKQRASNSKSCLVKVALVALPILLLLALVIVLVILLTSGDKRDDPKTNGLRAGCSYSEEAKRIGLNVYLEELFHKHYELMPEKIGSKGKVTFDEITKHYRPYDPSPSAVKNFTDEVRRLYEKMKEIIGKSDGSRLKLRENKAMYVAQYLLKHSFDWGPYERDYYTGDWMFEPNLYCWQPICGVLENFFTVIPYFKPGNLQQLKRLEELFKKHNETISRYIENLKLGVATGIVRSVESCKAGIIAIKRNYYQFAVHNETGIFNEQLGKKVLSEGFTSKITPEMNATWYETRGEGVYQSLRRFLLVYLGEPLTRLIRYLEEEHIKYCYDGATGIAKLPLNAVYAGGVRDPSRPTTGSLPNGEKFNASTSYKRLLSFFTSTSISPDKLRAMGYKKLEALLSEVKNLAKQYTGTKDEDQAVVEFRDVLKSRDMFFNRDSFPSNESGDEAYMKCTDTEGARAFCPVRWKALQKWINYTKHVAEVLTPKIKNLFYDSNSKKTTPSCGISVKGDYKPDVCFHGYEMGCPASQTLPFFMDDFGPKYTEFTTTSHEQLPGHHLEVGGFDENFQDHCEDAISWISAENYIPPFTEGWATYVEYPLMAKDTNSYINVLDKNILLQKYGMMKYQILAALRSVLDSGVNYFGMTREEATNLYAQYAWDESDLAVKDITRFQNTPAIAMSYMIGHETFVKLRQQAQRELGESFSMKEFHYQILRQGEIPLEYLEEHISRFIKCKKGSSERICAEILSSFQCKLKVDLIPNDSIDRKPPYVSTRCILSAESNSSKLTATLKKIQTEYFRVLWPEKIYRKPGVKPEEIRATFRPWDPSPNTIKNKTDTAMKLLSELNSLKINTTLLKIRERKAVHVAKAILLNNNDWAPLGQNYYAGDWMLGPDVFCWQPICQVYAHLSAVIGYFKPHNLTDLKKLDELFDQVNETFETYIENLKLGVRTGYVRNKEACEVGLHNLQYLFYRNIALENETGVFKEAFSNKIQSDEFYDKLSKSDKKKWKDEYKEDVAAYFKRSLVTKIGNATIKMLRYMKGEHLSNCAPETVVSGLEKLPLSYVYKNLAADTNQPAMQKLPTNEPLQGSDTYKSLMRFFTTFDITPEKLRKMTQERLNELYPQAEKLAQDYTGIKNNVSAINAFTRQMQDQEMYFNDKPFPDNETSNDAFIKCYDDASAKAYCPKRYKAMQAWIKNSKEVENIIKPYLKNFLYDSGPKNCIPKCPVDIKAWYHPHSVFQAYFIGSKDCSFKAQQILPFFVENFGPKWTEYTTMIHEFAGHHVEVQSFREYFQSDCKDPMAWLNAPNYFVAITEGWAAYAEDQLYPEDTTLYSSKTNKTILRQKYGMLYYQLLHALRAMADIDLHFYGKQVSEIRELYRKYVWEDNNNQVNKDIRRIQSMPGFVTSYMIGHLEIERVRKMAEKELGNEFSLKDFHYEIFREGEFPLDYLEEHITAYIACKKNPTQIGCSEMI</sequence>
<protein>
    <submittedName>
        <fullName evidence="3">Uncharacterized protein</fullName>
    </submittedName>
</protein>
<dbReference type="Pfam" id="PF05960">
    <property type="entry name" value="DUF885"/>
    <property type="match status" value="2"/>
</dbReference>
<feature type="region of interest" description="Disordered" evidence="1">
    <location>
        <begin position="1"/>
        <end position="20"/>
    </location>
</feature>
<dbReference type="PANTHER" id="PTHR33361:SF2">
    <property type="entry name" value="DUF885 DOMAIN-CONTAINING PROTEIN"/>
    <property type="match status" value="1"/>
</dbReference>
<evidence type="ECO:0000313" key="4">
    <source>
        <dbReference type="Proteomes" id="UP001159428"/>
    </source>
</evidence>
<accession>A0AAU9WFZ3</accession>
<dbReference type="InterPro" id="IPR010281">
    <property type="entry name" value="DUF885"/>
</dbReference>
<feature type="compositionally biased region" description="Low complexity" evidence="1">
    <location>
        <begin position="1"/>
        <end position="12"/>
    </location>
</feature>
<evidence type="ECO:0000313" key="3">
    <source>
        <dbReference type="EMBL" id="CAH3112581.1"/>
    </source>
</evidence>